<evidence type="ECO:0008006" key="3">
    <source>
        <dbReference type="Google" id="ProtNLM"/>
    </source>
</evidence>
<dbReference type="EMBL" id="VSSQ01121136">
    <property type="protein sequence ID" value="MPN53713.1"/>
    <property type="molecule type" value="Genomic_DNA"/>
</dbReference>
<evidence type="ECO:0000256" key="1">
    <source>
        <dbReference type="SAM" id="Phobius"/>
    </source>
</evidence>
<keyword evidence="1" id="KW-0472">Membrane</keyword>
<organism evidence="2">
    <name type="scientific">bioreactor metagenome</name>
    <dbReference type="NCBI Taxonomy" id="1076179"/>
    <lineage>
        <taxon>unclassified sequences</taxon>
        <taxon>metagenomes</taxon>
        <taxon>ecological metagenomes</taxon>
    </lineage>
</organism>
<reference evidence="2" key="1">
    <citation type="submission" date="2019-08" db="EMBL/GenBank/DDBJ databases">
        <authorList>
            <person name="Kucharzyk K."/>
            <person name="Murdoch R.W."/>
            <person name="Higgins S."/>
            <person name="Loffler F."/>
        </authorList>
    </citation>
    <scope>NUCLEOTIDE SEQUENCE</scope>
</reference>
<sequence>MTKSLRGFTLVELMTVVAILAILAAIALPAYRDYAGRSADRACLQEAKAYAGNALVILHQQDASLSIPAPPLKACSSLTQAVDFSTTLNGVPRLPGTATVTCEMTTGHCHL</sequence>
<dbReference type="InterPro" id="IPR045584">
    <property type="entry name" value="Pilin-like"/>
</dbReference>
<dbReference type="PROSITE" id="PS00409">
    <property type="entry name" value="PROKAR_NTER_METHYL"/>
    <property type="match status" value="1"/>
</dbReference>
<gene>
    <name evidence="2" type="ORF">SDC9_201379</name>
</gene>
<dbReference type="SUPFAM" id="SSF54523">
    <property type="entry name" value="Pili subunits"/>
    <property type="match status" value="1"/>
</dbReference>
<keyword evidence="1" id="KW-1133">Transmembrane helix</keyword>
<evidence type="ECO:0000313" key="2">
    <source>
        <dbReference type="EMBL" id="MPN53713.1"/>
    </source>
</evidence>
<dbReference type="InterPro" id="IPR012902">
    <property type="entry name" value="N_methyl_site"/>
</dbReference>
<dbReference type="Pfam" id="PF07963">
    <property type="entry name" value="N_methyl"/>
    <property type="match status" value="1"/>
</dbReference>
<comment type="caution">
    <text evidence="2">The sequence shown here is derived from an EMBL/GenBank/DDBJ whole genome shotgun (WGS) entry which is preliminary data.</text>
</comment>
<feature type="transmembrane region" description="Helical" evidence="1">
    <location>
        <begin position="13"/>
        <end position="31"/>
    </location>
</feature>
<accession>A0A645J2P0</accession>
<dbReference type="NCBIfam" id="TIGR02532">
    <property type="entry name" value="IV_pilin_GFxxxE"/>
    <property type="match status" value="1"/>
</dbReference>
<dbReference type="AlphaFoldDB" id="A0A645J2P0"/>
<proteinExistence type="predicted"/>
<dbReference type="Gene3D" id="3.30.700.10">
    <property type="entry name" value="Glycoprotein, Type 4 Pilin"/>
    <property type="match status" value="1"/>
</dbReference>
<protein>
    <recommendedName>
        <fullName evidence="3">Fimbrial protein</fullName>
    </recommendedName>
</protein>
<keyword evidence="1" id="KW-0812">Transmembrane</keyword>
<name>A0A645J2P0_9ZZZZ</name>